<dbReference type="Pfam" id="PF00072">
    <property type="entry name" value="Response_reg"/>
    <property type="match status" value="1"/>
</dbReference>
<dbReference type="CDD" id="cd16938">
    <property type="entry name" value="HATPase_ETR2_ERS2-EIN4-like"/>
    <property type="match status" value="1"/>
</dbReference>
<protein>
    <recommendedName>
        <fullName evidence="22">Ethylene receptor</fullName>
    </recommendedName>
</protein>
<dbReference type="GO" id="GO:0004674">
    <property type="term" value="F:protein serine/threonine kinase activity"/>
    <property type="evidence" value="ECO:0007669"/>
    <property type="project" value="UniProtKB-ARBA"/>
</dbReference>
<evidence type="ECO:0000256" key="15">
    <source>
        <dbReference type="ARBA" id="ARBA00023008"/>
    </source>
</evidence>
<keyword evidence="6 28" id="KW-0812">Transmembrane</keyword>
<keyword evidence="9 22" id="KW-0936">Ethylene signaling pathway</keyword>
<dbReference type="GO" id="GO:0051740">
    <property type="term" value="F:ethylene binding"/>
    <property type="evidence" value="ECO:0007669"/>
    <property type="project" value="UniProtKB-UniRule"/>
</dbReference>
<dbReference type="SUPFAM" id="SSF55874">
    <property type="entry name" value="ATPase domain of HSP90 chaperone/DNA topoisomerase II/histidine kinase"/>
    <property type="match status" value="1"/>
</dbReference>
<dbReference type="CDD" id="cd19933">
    <property type="entry name" value="REC_ETR-like"/>
    <property type="match status" value="1"/>
</dbReference>
<organism evidence="31">
    <name type="scientific">Diospyros kaki</name>
    <name type="common">Kaki persimmon</name>
    <name type="synonym">Diospyros chinensis</name>
    <dbReference type="NCBI Taxonomy" id="35925"/>
    <lineage>
        <taxon>Eukaryota</taxon>
        <taxon>Viridiplantae</taxon>
        <taxon>Streptophyta</taxon>
        <taxon>Embryophyta</taxon>
        <taxon>Tracheophyta</taxon>
        <taxon>Spermatophyta</taxon>
        <taxon>Magnoliopsida</taxon>
        <taxon>eudicotyledons</taxon>
        <taxon>Gunneridae</taxon>
        <taxon>Pentapetalae</taxon>
        <taxon>asterids</taxon>
        <taxon>Ericales</taxon>
        <taxon>Ebenaceae</taxon>
        <taxon>Diospyros</taxon>
    </lineage>
</organism>
<dbReference type="PIRSF" id="PIRSF026389">
    <property type="entry name" value="Ethyln_sen_HK"/>
    <property type="match status" value="1"/>
</dbReference>
<dbReference type="PROSITE" id="PS50109">
    <property type="entry name" value="HIS_KIN"/>
    <property type="match status" value="1"/>
</dbReference>
<feature type="coiled-coil region" evidence="27">
    <location>
        <begin position="364"/>
        <end position="391"/>
    </location>
</feature>
<dbReference type="Pfam" id="PF01590">
    <property type="entry name" value="GAF"/>
    <property type="match status" value="1"/>
</dbReference>
<dbReference type="SMART" id="SM00388">
    <property type="entry name" value="HisKA"/>
    <property type="match status" value="1"/>
</dbReference>
<dbReference type="GO" id="GO:0005524">
    <property type="term" value="F:ATP binding"/>
    <property type="evidence" value="ECO:0007669"/>
    <property type="project" value="UniProtKB-UniRule"/>
</dbReference>
<comment type="function">
    <text evidence="22">May act early in the ethylene signal transduction pathway, possibly as an ethylene receptor, or as a regulator of the pathway.</text>
</comment>
<dbReference type="PANTHER" id="PTHR24423:SF633">
    <property type="entry name" value="ETHYLENE RECEPTOR 2"/>
    <property type="match status" value="1"/>
</dbReference>
<dbReference type="EMBL" id="KX871217">
    <property type="protein sequence ID" value="ASL69243.1"/>
    <property type="molecule type" value="mRNA"/>
</dbReference>
<proteinExistence type="evidence at transcript level"/>
<reference evidence="31" key="1">
    <citation type="submission" date="2016-09" db="EMBL/GenBank/DDBJ databases">
        <title>A transcriptome approach towards understanding fruit softening in persimmon.</title>
        <authorList>
            <person name="Jung J."/>
            <person name="Choi S.C."/>
            <person name="Ryu S.B."/>
        </authorList>
    </citation>
    <scope>NUCLEOTIDE SEQUENCE</scope>
</reference>
<dbReference type="InterPro" id="IPR036890">
    <property type="entry name" value="HATPase_C_sf"/>
</dbReference>
<feature type="cross-link" description="Glycyl lysine isopeptide (Lys-Gly) (interchain with G-Cter in ubiquitin)" evidence="25">
    <location>
        <position position="775"/>
    </location>
</feature>
<feature type="domain" description="Response regulatory" evidence="30">
    <location>
        <begin position="672"/>
        <end position="790"/>
    </location>
</feature>
<dbReference type="SMART" id="SM00065">
    <property type="entry name" value="GAF"/>
    <property type="match status" value="1"/>
</dbReference>
<comment type="function">
    <text evidence="20">Ethylene receptor related to bacterial two-component regulators. Acts as a redundant negative regulator of ethylene signaling.</text>
</comment>
<dbReference type="InterPro" id="IPR003661">
    <property type="entry name" value="HisK_dim/P_dom"/>
</dbReference>
<evidence type="ECO:0000256" key="27">
    <source>
        <dbReference type="SAM" id="Coils"/>
    </source>
</evidence>
<evidence type="ECO:0000256" key="21">
    <source>
        <dbReference type="ARBA" id="ARBA00062048"/>
    </source>
</evidence>
<evidence type="ECO:0000256" key="23">
    <source>
        <dbReference type="PIRSR" id="PIRSR026389-2"/>
    </source>
</evidence>
<accession>A0A221C7X8</accession>
<evidence type="ECO:0000256" key="3">
    <source>
        <dbReference type="ARBA" id="ARBA00022499"/>
    </source>
</evidence>
<feature type="transmembrane region" description="Helical" evidence="28">
    <location>
        <begin position="77"/>
        <end position="96"/>
    </location>
</feature>
<dbReference type="InterPro" id="IPR003018">
    <property type="entry name" value="GAF"/>
</dbReference>
<dbReference type="Pfam" id="PF00512">
    <property type="entry name" value="HisKA"/>
    <property type="match status" value="1"/>
</dbReference>
<dbReference type="Pfam" id="PF02518">
    <property type="entry name" value="HATPase_c"/>
    <property type="match status" value="1"/>
</dbReference>
<comment type="cofactor">
    <cofactor evidence="23">
        <name>Cu cation</name>
        <dbReference type="ChEBI" id="CHEBI:23378"/>
    </cofactor>
    <text evidence="23">Binds 1 copper ion per dimer.</text>
</comment>
<dbReference type="SUPFAM" id="SSF47384">
    <property type="entry name" value="Homodimeric domain of signal transducing histidine kinase"/>
    <property type="match status" value="1"/>
</dbReference>
<evidence type="ECO:0000256" key="25">
    <source>
        <dbReference type="PIRSR" id="PIRSR026389-4"/>
    </source>
</evidence>
<dbReference type="InterPro" id="IPR014525">
    <property type="entry name" value="ETR"/>
</dbReference>
<keyword evidence="11 22" id="KW-0256">Endoplasmic reticulum</keyword>
<dbReference type="GO" id="GO:0038199">
    <property type="term" value="F:ethylene receptor activity"/>
    <property type="evidence" value="ECO:0007669"/>
    <property type="project" value="UniProtKB-UniRule"/>
</dbReference>
<dbReference type="InterPro" id="IPR003594">
    <property type="entry name" value="HATPase_dom"/>
</dbReference>
<keyword evidence="19 22" id="KW-0675">Receptor</keyword>
<feature type="transmembrane region" description="Helical" evidence="28">
    <location>
        <begin position="142"/>
        <end position="163"/>
    </location>
</feature>
<dbReference type="Gene3D" id="1.10.287.130">
    <property type="match status" value="1"/>
</dbReference>
<dbReference type="SUPFAM" id="SSF55781">
    <property type="entry name" value="GAF domain-like"/>
    <property type="match status" value="1"/>
</dbReference>
<keyword evidence="18 24" id="KW-1015">Disulfide bond</keyword>
<evidence type="ECO:0000256" key="9">
    <source>
        <dbReference type="ARBA" id="ARBA00022745"/>
    </source>
</evidence>
<evidence type="ECO:0000256" key="11">
    <source>
        <dbReference type="ARBA" id="ARBA00022824"/>
    </source>
</evidence>
<evidence type="ECO:0000256" key="16">
    <source>
        <dbReference type="ARBA" id="ARBA00023012"/>
    </source>
</evidence>
<feature type="binding site" evidence="23">
    <location>
        <position position="115"/>
    </location>
    <ligand>
        <name>Cu cation</name>
        <dbReference type="ChEBI" id="CHEBI:23378"/>
    </ligand>
</feature>
<evidence type="ECO:0000256" key="12">
    <source>
        <dbReference type="ARBA" id="ARBA00022840"/>
    </source>
</evidence>
<evidence type="ECO:0000256" key="20">
    <source>
        <dbReference type="ARBA" id="ARBA00056860"/>
    </source>
</evidence>
<evidence type="ECO:0000259" key="30">
    <source>
        <dbReference type="PROSITE" id="PS50110"/>
    </source>
</evidence>
<gene>
    <name evidence="31" type="primary">ETR3</name>
</gene>
<evidence type="ECO:0000256" key="5">
    <source>
        <dbReference type="ARBA" id="ARBA00022679"/>
    </source>
</evidence>
<dbReference type="GO" id="GO:0000155">
    <property type="term" value="F:phosphorelay sensor kinase activity"/>
    <property type="evidence" value="ECO:0007669"/>
    <property type="project" value="InterPro"/>
</dbReference>
<evidence type="ECO:0000259" key="29">
    <source>
        <dbReference type="PROSITE" id="PS50109"/>
    </source>
</evidence>
<evidence type="ECO:0000256" key="28">
    <source>
        <dbReference type="SAM" id="Phobius"/>
    </source>
</evidence>
<keyword evidence="14 28" id="KW-1133">Transmembrane helix</keyword>
<keyword evidence="15 22" id="KW-0186">Copper</keyword>
<dbReference type="SUPFAM" id="SSF52172">
    <property type="entry name" value="CheY-like"/>
    <property type="match status" value="1"/>
</dbReference>
<dbReference type="InterPro" id="IPR005467">
    <property type="entry name" value="His_kinase_dom"/>
</dbReference>
<keyword evidence="10 22" id="KW-0418">Kinase</keyword>
<evidence type="ECO:0000256" key="1">
    <source>
        <dbReference type="ARBA" id="ARBA00004477"/>
    </source>
</evidence>
<dbReference type="GO" id="GO:0010105">
    <property type="term" value="P:negative regulation of ethylene-activated signaling pathway"/>
    <property type="evidence" value="ECO:0007669"/>
    <property type="project" value="UniProtKB-ARBA"/>
</dbReference>
<feature type="transmembrane region" description="Helical" evidence="28">
    <location>
        <begin position="103"/>
        <end position="122"/>
    </location>
</feature>
<dbReference type="InterPro" id="IPR029016">
    <property type="entry name" value="GAF-like_dom_sf"/>
</dbReference>
<dbReference type="InterPro" id="IPR001789">
    <property type="entry name" value="Sig_transdc_resp-reg_receiver"/>
</dbReference>
<comment type="similarity">
    <text evidence="2 22">Belongs to the ethylene receptor family.</text>
</comment>
<keyword evidence="12 22" id="KW-0067">ATP-binding</keyword>
<evidence type="ECO:0000256" key="10">
    <source>
        <dbReference type="ARBA" id="ARBA00022777"/>
    </source>
</evidence>
<evidence type="ECO:0000256" key="8">
    <source>
        <dbReference type="ARBA" id="ARBA00022741"/>
    </source>
</evidence>
<feature type="binding site" evidence="23">
    <location>
        <position position="119"/>
    </location>
    <ligand>
        <name>Cu cation</name>
        <dbReference type="ChEBI" id="CHEBI:23378"/>
    </ligand>
</feature>
<dbReference type="PANTHER" id="PTHR24423">
    <property type="entry name" value="TWO-COMPONENT SENSOR HISTIDINE KINASE"/>
    <property type="match status" value="1"/>
</dbReference>
<keyword evidence="17 22" id="KW-0472">Membrane</keyword>
<dbReference type="PROSITE" id="PS50110">
    <property type="entry name" value="RESPONSE_REGULATORY"/>
    <property type="match status" value="1"/>
</dbReference>
<keyword evidence="5 22" id="KW-0808">Transferase</keyword>
<feature type="modified residue" description="4-aspartylphosphate" evidence="26">
    <location>
        <position position="723"/>
    </location>
</feature>
<keyword evidence="7 22" id="KW-0479">Metal-binding</keyword>
<evidence type="ECO:0000256" key="2">
    <source>
        <dbReference type="ARBA" id="ARBA00009842"/>
    </source>
</evidence>
<feature type="disulfide bond" description="Interchain" evidence="24">
    <location>
        <position position="55"/>
    </location>
</feature>
<evidence type="ECO:0000256" key="18">
    <source>
        <dbReference type="ARBA" id="ARBA00023157"/>
    </source>
</evidence>
<keyword evidence="3" id="KW-1017">Isopeptide bond</keyword>
<evidence type="ECO:0000313" key="31">
    <source>
        <dbReference type="EMBL" id="ASL69243.1"/>
    </source>
</evidence>
<keyword evidence="13" id="KW-0832">Ubl conjugation</keyword>
<evidence type="ECO:0000256" key="13">
    <source>
        <dbReference type="ARBA" id="ARBA00022843"/>
    </source>
</evidence>
<evidence type="ECO:0000256" key="4">
    <source>
        <dbReference type="ARBA" id="ARBA00022553"/>
    </source>
</evidence>
<evidence type="ECO:0000256" key="26">
    <source>
        <dbReference type="PROSITE-ProRule" id="PRU00169"/>
    </source>
</evidence>
<evidence type="ECO:0000256" key="7">
    <source>
        <dbReference type="ARBA" id="ARBA00022723"/>
    </source>
</evidence>
<dbReference type="AlphaFoldDB" id="A0A221C7X8"/>
<dbReference type="Gene3D" id="3.30.565.10">
    <property type="entry name" value="Histidine kinase-like ATPase, C-terminal domain"/>
    <property type="match status" value="1"/>
</dbReference>
<dbReference type="Pfam" id="PF25487">
    <property type="entry name" value="ETR1_N"/>
    <property type="match status" value="1"/>
</dbReference>
<dbReference type="FunFam" id="1.10.287.130:FF:000087">
    <property type="entry name" value="Ethylene receptor 4"/>
    <property type="match status" value="1"/>
</dbReference>
<dbReference type="CDD" id="cd00082">
    <property type="entry name" value="HisKA"/>
    <property type="match status" value="1"/>
</dbReference>
<keyword evidence="27" id="KW-0175">Coiled coil</keyword>
<dbReference type="Gene3D" id="3.30.450.40">
    <property type="match status" value="1"/>
</dbReference>
<comment type="subunit">
    <text evidence="21">Heteromer with ETR1. Binds to MRF3/ECIP1.</text>
</comment>
<comment type="subcellular location">
    <subcellularLocation>
        <location evidence="1">Endoplasmic reticulum membrane</location>
        <topology evidence="1">Multi-pass membrane protein</topology>
    </subcellularLocation>
</comment>
<evidence type="ECO:0000256" key="14">
    <source>
        <dbReference type="ARBA" id="ARBA00022989"/>
    </source>
</evidence>
<feature type="disulfide bond" description="Interchain" evidence="24">
    <location>
        <position position="57"/>
    </location>
</feature>
<feature type="domain" description="Histidine kinase" evidence="29">
    <location>
        <begin position="401"/>
        <end position="644"/>
    </location>
</feature>
<evidence type="ECO:0000256" key="6">
    <source>
        <dbReference type="ARBA" id="ARBA00022692"/>
    </source>
</evidence>
<dbReference type="SMART" id="SM00448">
    <property type="entry name" value="REC"/>
    <property type="match status" value="1"/>
</dbReference>
<evidence type="ECO:0000256" key="24">
    <source>
        <dbReference type="PIRSR" id="PIRSR026389-3"/>
    </source>
</evidence>
<keyword evidence="16 22" id="KW-0902">Two-component regulatory system</keyword>
<name>A0A221C7X8_DIOKA</name>
<evidence type="ECO:0000256" key="22">
    <source>
        <dbReference type="PIRNR" id="PIRNR026389"/>
    </source>
</evidence>
<sequence length="797" mass="88208">MLKKSLGWFLQDPSLSTNGLKNHQLDAMLKTLASGILVSSILFSISAADNGFPRCDCNEEGFWSTENILVCQKVGDFLIAVAYFSIPIELLYFVSCSNVPFKWVLFQFIAFIVLCGMTHLLNGWTYGPHPFQLMVALTVFKFLTALVSIATAITLITLIPLLLKVKVREFMLKKKAWDLGREVGIIRRQKEAGWHVRMLTQEIRKFIDKPMILYTTMVELSKTLDLQNCAVWMPNEIKTEMNLTHELKGRNLPNSYNTSIPITDPCVQEIKGTDGVKILEPDSALAAASSDGPAEPGPVAAIRMPMLRVSNFKGGTPEMIQTCYAILVLVLPGGHGRFWSNQELEIVKVVADQVAVAISHATVLEESRLMMDQLVEQNRALQQAKQDAMMASQARNSFQKVMSDGMRRPMHSILGLLSLVQGENLSSEQQILVDAMCKTSNVLSTLINDVMDMPAGKDSGRFLLDMRTFRLHSLIREAACVAKCLCAYRGCSFVAEIQKSLPDHVMGDERRVFQVILHMVRNLLHGSAGGGSVTFRVHSESGSQGGNVQQWAAWRTSSSSSDGHVDVKFEIGINNSNSQLEHPMPGVQFVRRKNSHSKEGVEEALSFSVCKKLVQLMRGNIWVVPKPDGFDQSMALVLRFQLSQSIVIGISEVGDSASAEYPHSNSLFKGLRVLLADEDDVNRAVTRKLLQKLGCAVSTVASGHECLSALAPACTSFQVVLLDLNLPGLDGFEVSMRIRKFRSHSWPLLIALTASSDVDVWERCIEIGMNGVIRKPVMLQGIADELRKVLLQANKVM</sequence>
<dbReference type="InterPro" id="IPR011006">
    <property type="entry name" value="CheY-like_superfamily"/>
</dbReference>
<evidence type="ECO:0000256" key="17">
    <source>
        <dbReference type="ARBA" id="ARBA00023136"/>
    </source>
</evidence>
<keyword evidence="8 22" id="KW-0547">Nucleotide-binding</keyword>
<dbReference type="InterPro" id="IPR058544">
    <property type="entry name" value="ETR1_N"/>
</dbReference>
<dbReference type="GO" id="GO:0005789">
    <property type="term" value="C:endoplasmic reticulum membrane"/>
    <property type="evidence" value="ECO:0007669"/>
    <property type="project" value="UniProtKB-SubCell"/>
</dbReference>
<dbReference type="GO" id="GO:0046872">
    <property type="term" value="F:metal ion binding"/>
    <property type="evidence" value="ECO:0007669"/>
    <property type="project" value="UniProtKB-UniRule"/>
</dbReference>
<keyword evidence="4 26" id="KW-0597">Phosphoprotein</keyword>
<evidence type="ECO:0000256" key="19">
    <source>
        <dbReference type="ARBA" id="ARBA00023170"/>
    </source>
</evidence>
<dbReference type="InterPro" id="IPR036097">
    <property type="entry name" value="HisK_dim/P_sf"/>
</dbReference>
<dbReference type="FunFam" id="3.40.50.2300:FF:000240">
    <property type="entry name" value="Ethylene receptor"/>
    <property type="match status" value="1"/>
</dbReference>
<dbReference type="Gene3D" id="3.40.50.2300">
    <property type="match status" value="1"/>
</dbReference>